<keyword evidence="1" id="KW-1133">Transmembrane helix</keyword>
<dbReference type="GeneID" id="83155369"/>
<reference evidence="2" key="2">
    <citation type="submission" date="2010-03" db="EMBL/GenBank/DDBJ databases">
        <authorList>
            <person name="Pajon A."/>
        </authorList>
    </citation>
    <scope>NUCLEOTIDE SEQUENCE</scope>
    <source>
        <strain evidence="2">Type strain: 18P13</strain>
    </source>
</reference>
<dbReference type="RefSeq" id="WP_015557683.1">
    <property type="nucleotide sequence ID" value="NC_021039.1"/>
</dbReference>
<gene>
    <name evidence="2" type="ordered locus">RUM_05560</name>
</gene>
<reference evidence="2" key="1">
    <citation type="submission" date="2010-03" db="EMBL/GenBank/DDBJ databases">
        <title>The genome sequence of Ruminococcus sp. 18P13.</title>
        <authorList>
            <consortium name="metaHIT consortium -- http://www.metahit.eu/"/>
            <person name="Pajon A."/>
            <person name="Turner K."/>
            <person name="Parkhill J."/>
            <person name="Bernalier A."/>
        </authorList>
    </citation>
    <scope>NUCLEOTIDE SEQUENCE [LARGE SCALE GENOMIC DNA]</scope>
    <source>
        <strain evidence="2">Type strain: 18P13</strain>
    </source>
</reference>
<keyword evidence="1" id="KW-0812">Transmembrane</keyword>
<feature type="transmembrane region" description="Helical" evidence="1">
    <location>
        <begin position="6"/>
        <end position="29"/>
    </location>
</feature>
<evidence type="ECO:0000256" key="1">
    <source>
        <dbReference type="SAM" id="Phobius"/>
    </source>
</evidence>
<name>D4LAY1_RUMC1</name>
<dbReference type="EMBL" id="FP929052">
    <property type="protein sequence ID" value="CBL16776.1"/>
    <property type="molecule type" value="Genomic_DNA"/>
</dbReference>
<dbReference type="HOGENOM" id="CLU_2275404_0_0_9"/>
<dbReference type="AlphaFoldDB" id="D4LAY1"/>
<accession>D4LAY1</accession>
<organism evidence="2 3">
    <name type="scientific">Ruminococcus champanellensis (strain DSM 18848 / JCM 17042 / KCTC 15320 / 18P13)</name>
    <dbReference type="NCBI Taxonomy" id="213810"/>
    <lineage>
        <taxon>Bacteria</taxon>
        <taxon>Bacillati</taxon>
        <taxon>Bacillota</taxon>
        <taxon>Clostridia</taxon>
        <taxon>Eubacteriales</taxon>
        <taxon>Oscillospiraceae</taxon>
        <taxon>Ruminococcus</taxon>
    </lineage>
</organism>
<dbReference type="Proteomes" id="UP000007054">
    <property type="component" value="Chromosome"/>
</dbReference>
<sequence>MNATAIIGIVILVLFVGSFIAYGVVLYLGREHKQTVLVKSKYTTKNRRQKHGGTVVHYTVVCKCGAFNRKFSCSHRVYEHMREGQSYLAKTKMGEILSLHNQ</sequence>
<proteinExistence type="predicted"/>
<dbReference type="KEGG" id="rch:RUM_05560"/>
<dbReference type="PATRIC" id="fig|213810.4.peg.462"/>
<keyword evidence="3" id="KW-1185">Reference proteome</keyword>
<evidence type="ECO:0000313" key="3">
    <source>
        <dbReference type="Proteomes" id="UP000007054"/>
    </source>
</evidence>
<keyword evidence="1" id="KW-0472">Membrane</keyword>
<evidence type="ECO:0008006" key="4">
    <source>
        <dbReference type="Google" id="ProtNLM"/>
    </source>
</evidence>
<evidence type="ECO:0000313" key="2">
    <source>
        <dbReference type="EMBL" id="CBL16776.1"/>
    </source>
</evidence>
<protein>
    <recommendedName>
        <fullName evidence="4">SWIM-type domain-containing protein</fullName>
    </recommendedName>
</protein>
<dbReference type="BioCyc" id="RCHA213810:RUM_RS02680-MONOMER"/>